<dbReference type="InterPro" id="IPR052711">
    <property type="entry name" value="Zinc_ADH-like"/>
</dbReference>
<evidence type="ECO:0000313" key="3">
    <source>
        <dbReference type="Proteomes" id="UP000589132"/>
    </source>
</evidence>
<dbReference type="EMBL" id="DTTC01000227">
    <property type="protein sequence ID" value="HIA98206.1"/>
    <property type="molecule type" value="Genomic_DNA"/>
</dbReference>
<dbReference type="InterPro" id="IPR013149">
    <property type="entry name" value="ADH-like_C"/>
</dbReference>
<dbReference type="SMART" id="SM00829">
    <property type="entry name" value="PKS_ER"/>
    <property type="match status" value="1"/>
</dbReference>
<name>A0A7J4CZQ6_9ARCH</name>
<dbReference type="SUPFAM" id="SSF51735">
    <property type="entry name" value="NAD(P)-binding Rossmann-fold domains"/>
    <property type="match status" value="1"/>
</dbReference>
<dbReference type="Pfam" id="PF08240">
    <property type="entry name" value="ADH_N"/>
    <property type="match status" value="1"/>
</dbReference>
<dbReference type="InterPro" id="IPR011032">
    <property type="entry name" value="GroES-like_sf"/>
</dbReference>
<dbReference type="GO" id="GO:0030554">
    <property type="term" value="F:adenyl nucleotide binding"/>
    <property type="evidence" value="ECO:0007669"/>
    <property type="project" value="UniProtKB-ARBA"/>
</dbReference>
<proteinExistence type="predicted"/>
<dbReference type="Proteomes" id="UP000589132">
    <property type="component" value="Unassembled WGS sequence"/>
</dbReference>
<dbReference type="PANTHER" id="PTHR45033:SF3">
    <property type="entry name" value="DEHYDROGENASE, PUTATIVE (AFU_ORTHOLOGUE AFUA_2G13270)-RELATED"/>
    <property type="match status" value="1"/>
</dbReference>
<dbReference type="Pfam" id="PF00107">
    <property type="entry name" value="ADH_zinc_N"/>
    <property type="match status" value="1"/>
</dbReference>
<dbReference type="InterPro" id="IPR013154">
    <property type="entry name" value="ADH-like_N"/>
</dbReference>
<evidence type="ECO:0000259" key="1">
    <source>
        <dbReference type="SMART" id="SM00829"/>
    </source>
</evidence>
<dbReference type="InterPro" id="IPR036291">
    <property type="entry name" value="NAD(P)-bd_dom_sf"/>
</dbReference>
<organism evidence="2 3">
    <name type="scientific">Marine Group III euryarchaeote</name>
    <dbReference type="NCBI Taxonomy" id="2173149"/>
    <lineage>
        <taxon>Archaea</taxon>
        <taxon>Methanobacteriati</taxon>
        <taxon>Thermoplasmatota</taxon>
        <taxon>Thermoplasmata</taxon>
        <taxon>Candidatus Thermoprofundales</taxon>
    </lineage>
</organism>
<gene>
    <name evidence="2" type="ORF">EYO15_03390</name>
</gene>
<sequence>MKALYFEEHGERDVLQYGDLPDLVNKENHVLVKVEACALNHLDVWIRKGWPGLNLEMPHIGGSDVSGTVVEGNGQWDEGDKVVVDPGISTKQDSWTEKGLDSMSPGYRILGEHISGGCAEYVCVPVENVHKRPEGMSASQAAAPLLAGLTAYRMLVNRANIQKGDNVLVMGSGGGVNSLSIQLSKHFGAIVHVVAGGAEKKAKAEALGASFVVDYKANPDWHKELFPVIGRSGYDIVVDNVGKPTWSRSIKLAGRGGRIVTVGNTKGPIAETDIRHIFSKQLSILGSTMGSHSDFAELLKLLESGSIKPVIDCEIPLSNGVKGHQILEEGTMFGKVVIVPD</sequence>
<reference evidence="3" key="1">
    <citation type="journal article" date="2019" name="bioRxiv">
        <title>Genome diversification in globally distributed novel marine Proteobacteria is linked to environmental adaptation.</title>
        <authorList>
            <person name="Zhou Z."/>
            <person name="Tran P.Q."/>
            <person name="Kieft K."/>
            <person name="Anantharaman K."/>
        </authorList>
    </citation>
    <scope>NUCLEOTIDE SEQUENCE [LARGE SCALE GENOMIC DNA]</scope>
</reference>
<accession>A0A7J4CZQ6</accession>
<comment type="caution">
    <text evidence="2">The sequence shown here is derived from an EMBL/GenBank/DDBJ whole genome shotgun (WGS) entry which is preliminary data.</text>
</comment>
<feature type="domain" description="Enoyl reductase (ER)" evidence="1">
    <location>
        <begin position="10"/>
        <end position="338"/>
    </location>
</feature>
<dbReference type="GO" id="GO:0016616">
    <property type="term" value="F:oxidoreductase activity, acting on the CH-OH group of donors, NAD or NADP as acceptor"/>
    <property type="evidence" value="ECO:0007669"/>
    <property type="project" value="UniProtKB-ARBA"/>
</dbReference>
<evidence type="ECO:0000313" key="2">
    <source>
        <dbReference type="EMBL" id="HIA98206.1"/>
    </source>
</evidence>
<dbReference type="GO" id="GO:0044281">
    <property type="term" value="P:small molecule metabolic process"/>
    <property type="evidence" value="ECO:0007669"/>
    <property type="project" value="UniProtKB-ARBA"/>
</dbReference>
<dbReference type="AlphaFoldDB" id="A0A7J4CZQ6"/>
<dbReference type="PANTHER" id="PTHR45033">
    <property type="match status" value="1"/>
</dbReference>
<dbReference type="Gene3D" id="3.90.180.10">
    <property type="entry name" value="Medium-chain alcohol dehydrogenases, catalytic domain"/>
    <property type="match status" value="1"/>
</dbReference>
<dbReference type="SUPFAM" id="SSF50129">
    <property type="entry name" value="GroES-like"/>
    <property type="match status" value="1"/>
</dbReference>
<protein>
    <submittedName>
        <fullName evidence="2">Alcohol dehydrogenase</fullName>
    </submittedName>
</protein>
<dbReference type="GO" id="GO:0043168">
    <property type="term" value="F:anion binding"/>
    <property type="evidence" value="ECO:0007669"/>
    <property type="project" value="UniProtKB-ARBA"/>
</dbReference>
<dbReference type="Gene3D" id="3.40.50.720">
    <property type="entry name" value="NAD(P)-binding Rossmann-like Domain"/>
    <property type="match status" value="1"/>
</dbReference>
<dbReference type="InterPro" id="IPR020843">
    <property type="entry name" value="ER"/>
</dbReference>